<gene>
    <name evidence="8" type="ordered locus">Dbac_1273</name>
</gene>
<evidence type="ECO:0000313" key="8">
    <source>
        <dbReference type="EMBL" id="ACU89375.1"/>
    </source>
</evidence>
<evidence type="ECO:0000259" key="7">
    <source>
        <dbReference type="SMART" id="SM00729"/>
    </source>
</evidence>
<dbReference type="GO" id="GO:0016491">
    <property type="term" value="F:oxidoreductase activity"/>
    <property type="evidence" value="ECO:0007669"/>
    <property type="project" value="InterPro"/>
</dbReference>
<dbReference type="GO" id="GO:0046872">
    <property type="term" value="F:metal ion binding"/>
    <property type="evidence" value="ECO:0007669"/>
    <property type="project" value="UniProtKB-KW"/>
</dbReference>
<dbReference type="SUPFAM" id="SSF102114">
    <property type="entry name" value="Radical SAM enzymes"/>
    <property type="match status" value="1"/>
</dbReference>
<sequence>MKYDFWIEPTTQCNLKCKMCTLGHENSVMSEKLQNIVAQYAHKACKNMHLYLRGEPLLAGLKWFSNFFKLNNDGDVYYKVITNGMLLDQSFAHLFSQYNVDLIFSIDSADPSTFSRIRRGASLDTIEFSLKLAHEMGIKTSIYCTVQKYNVESFKDILNFAISHNVHSVGLGFVVEPRSCSFTWTPQIVQSFLEFPSQLQGAGLSSCGLPQFIPGHKLTNGKYYRFDEPTQLSCDQCRRTLCVTSSGEVSVCFKLPRIIGNLEKISLAELLKSEKLRCLQMKINSDNPPDMCKVCTWSGYGLTSLPGWRMSSASFNHHTL</sequence>
<dbReference type="CDD" id="cd01335">
    <property type="entry name" value="Radical_SAM"/>
    <property type="match status" value="1"/>
</dbReference>
<keyword evidence="9" id="KW-1185">Reference proteome</keyword>
<dbReference type="SMART" id="SM00729">
    <property type="entry name" value="Elp3"/>
    <property type="match status" value="1"/>
</dbReference>
<dbReference type="Proteomes" id="UP000002216">
    <property type="component" value="Chromosome"/>
</dbReference>
<dbReference type="SFLD" id="SFLDG01067">
    <property type="entry name" value="SPASM/twitch_domain_containing"/>
    <property type="match status" value="1"/>
</dbReference>
<evidence type="ECO:0000256" key="6">
    <source>
        <dbReference type="ARBA" id="ARBA00023601"/>
    </source>
</evidence>
<keyword evidence="5" id="KW-0411">Iron-sulfur</keyword>
<dbReference type="InterPro" id="IPR007197">
    <property type="entry name" value="rSAM"/>
</dbReference>
<dbReference type="InterPro" id="IPR013785">
    <property type="entry name" value="Aldolase_TIM"/>
</dbReference>
<dbReference type="KEGG" id="dba:Dbac_1273"/>
<dbReference type="InterPro" id="IPR006638">
    <property type="entry name" value="Elp3/MiaA/NifB-like_rSAM"/>
</dbReference>
<comment type="similarity">
    <text evidence="6">Belongs to the radical SAM superfamily. Anaerobic sulfatase-maturating enzyme family.</text>
</comment>
<accession>C7LRZ2</accession>
<feature type="domain" description="Elp3/MiaA/NifB-like radical SAM core" evidence="7">
    <location>
        <begin position="3"/>
        <end position="194"/>
    </location>
</feature>
<dbReference type="PANTHER" id="PTHR43273:SF3">
    <property type="entry name" value="ANAEROBIC SULFATASE-MATURATING ENZYME HOMOLOG ASLB-RELATED"/>
    <property type="match status" value="1"/>
</dbReference>
<dbReference type="OrthoDB" id="9800840at2"/>
<dbReference type="EMBL" id="CP001629">
    <property type="protein sequence ID" value="ACU89375.1"/>
    <property type="molecule type" value="Genomic_DNA"/>
</dbReference>
<dbReference type="AlphaFoldDB" id="C7LRZ2"/>
<evidence type="ECO:0000256" key="1">
    <source>
        <dbReference type="ARBA" id="ARBA00001966"/>
    </source>
</evidence>
<dbReference type="CDD" id="cd21109">
    <property type="entry name" value="SPASM"/>
    <property type="match status" value="1"/>
</dbReference>
<evidence type="ECO:0000313" key="9">
    <source>
        <dbReference type="Proteomes" id="UP000002216"/>
    </source>
</evidence>
<dbReference type="Gene3D" id="3.20.20.70">
    <property type="entry name" value="Aldolase class I"/>
    <property type="match status" value="1"/>
</dbReference>
<keyword evidence="4" id="KW-0408">Iron</keyword>
<dbReference type="HOGENOM" id="CLU_867992_0_0_7"/>
<dbReference type="eggNOG" id="COG0641">
    <property type="taxonomic scope" value="Bacteria"/>
</dbReference>
<dbReference type="RefSeq" id="WP_015773471.1">
    <property type="nucleotide sequence ID" value="NC_013173.1"/>
</dbReference>
<dbReference type="STRING" id="525897.Dbac_1273"/>
<name>C7LRZ2_DESBD</name>
<evidence type="ECO:0000256" key="3">
    <source>
        <dbReference type="ARBA" id="ARBA00022723"/>
    </source>
</evidence>
<dbReference type="InterPro" id="IPR058240">
    <property type="entry name" value="rSAM_sf"/>
</dbReference>
<dbReference type="GO" id="GO:0051536">
    <property type="term" value="F:iron-sulfur cluster binding"/>
    <property type="evidence" value="ECO:0007669"/>
    <property type="project" value="UniProtKB-KW"/>
</dbReference>
<keyword evidence="2" id="KW-0949">S-adenosyl-L-methionine</keyword>
<dbReference type="InterPro" id="IPR023867">
    <property type="entry name" value="Sulphatase_maturase_rSAM"/>
</dbReference>
<evidence type="ECO:0000256" key="4">
    <source>
        <dbReference type="ARBA" id="ARBA00023004"/>
    </source>
</evidence>
<evidence type="ECO:0000256" key="2">
    <source>
        <dbReference type="ARBA" id="ARBA00022691"/>
    </source>
</evidence>
<keyword evidence="3" id="KW-0479">Metal-binding</keyword>
<comment type="cofactor">
    <cofactor evidence="1">
        <name>[4Fe-4S] cluster</name>
        <dbReference type="ChEBI" id="CHEBI:49883"/>
    </cofactor>
</comment>
<dbReference type="Pfam" id="PF04055">
    <property type="entry name" value="Radical_SAM"/>
    <property type="match status" value="1"/>
</dbReference>
<reference evidence="8 9" key="1">
    <citation type="journal article" date="2009" name="Stand. Genomic Sci.">
        <title>Complete genome sequence of Desulfomicrobium baculatum type strain (X).</title>
        <authorList>
            <person name="Copeland A."/>
            <person name="Spring S."/>
            <person name="Goker M."/>
            <person name="Schneider S."/>
            <person name="Lapidus A."/>
            <person name="Del Rio T.G."/>
            <person name="Tice H."/>
            <person name="Cheng J.F."/>
            <person name="Chen F."/>
            <person name="Nolan M."/>
            <person name="Bruce D."/>
            <person name="Goodwin L."/>
            <person name="Pitluck S."/>
            <person name="Ivanova N."/>
            <person name="Mavrommatis K."/>
            <person name="Ovchinnikova G."/>
            <person name="Pati A."/>
            <person name="Chen A."/>
            <person name="Palaniappan K."/>
            <person name="Land M."/>
            <person name="Hauser L."/>
            <person name="Chang Y.J."/>
            <person name="Jeffries C.C."/>
            <person name="Meincke L."/>
            <person name="Sims D."/>
            <person name="Brettin T."/>
            <person name="Detter J.C."/>
            <person name="Han C."/>
            <person name="Chain P."/>
            <person name="Bristow J."/>
            <person name="Eisen J.A."/>
            <person name="Markowitz V."/>
            <person name="Hugenholtz P."/>
            <person name="Kyrpides N.C."/>
            <person name="Klenk H.P."/>
            <person name="Lucas S."/>
        </authorList>
    </citation>
    <scope>NUCLEOTIDE SEQUENCE [LARGE SCALE GENOMIC DNA]</scope>
    <source>
        <strain evidence="9">DSM 4028 / VKM B-1378 / X</strain>
    </source>
</reference>
<dbReference type="Pfam" id="PF13186">
    <property type="entry name" value="SPASM"/>
    <property type="match status" value="1"/>
</dbReference>
<dbReference type="InterPro" id="IPR023885">
    <property type="entry name" value="4Fe4S-binding_SPASM_dom"/>
</dbReference>
<proteinExistence type="inferred from homology"/>
<dbReference type="SFLD" id="SFLDS00029">
    <property type="entry name" value="Radical_SAM"/>
    <property type="match status" value="1"/>
</dbReference>
<protein>
    <submittedName>
        <fullName evidence="8">Radical SAM domain protein</fullName>
    </submittedName>
</protein>
<organism evidence="8 9">
    <name type="scientific">Desulfomicrobium baculatum (strain DSM 4028 / VKM B-1378 / X)</name>
    <name type="common">Desulfovibrio baculatus</name>
    <dbReference type="NCBI Taxonomy" id="525897"/>
    <lineage>
        <taxon>Bacteria</taxon>
        <taxon>Pseudomonadati</taxon>
        <taxon>Thermodesulfobacteriota</taxon>
        <taxon>Desulfovibrionia</taxon>
        <taxon>Desulfovibrionales</taxon>
        <taxon>Desulfomicrobiaceae</taxon>
        <taxon>Desulfomicrobium</taxon>
    </lineage>
</organism>
<dbReference type="PANTHER" id="PTHR43273">
    <property type="entry name" value="ANAEROBIC SULFATASE-MATURATING ENZYME HOMOLOG ASLB-RELATED"/>
    <property type="match status" value="1"/>
</dbReference>
<evidence type="ECO:0000256" key="5">
    <source>
        <dbReference type="ARBA" id="ARBA00023014"/>
    </source>
</evidence>